<comment type="caution">
    <text evidence="1">The sequence shown here is derived from an EMBL/GenBank/DDBJ whole genome shotgun (WGS) entry which is preliminary data.</text>
</comment>
<proteinExistence type="predicted"/>
<dbReference type="GO" id="GO:0061133">
    <property type="term" value="F:endopeptidase activator activity"/>
    <property type="evidence" value="ECO:0007669"/>
    <property type="project" value="TreeGrafter"/>
</dbReference>
<dbReference type="GO" id="GO:0005634">
    <property type="term" value="C:nucleus"/>
    <property type="evidence" value="ECO:0007669"/>
    <property type="project" value="InterPro"/>
</dbReference>
<dbReference type="EMBL" id="LGUA01000071">
    <property type="protein sequence ID" value="OAX84508.1"/>
    <property type="molecule type" value="Genomic_DNA"/>
</dbReference>
<sequence length="197" mass="21051">MQSHTIIATTSSSNPSSVVQNLLRSLQNQQGNQRPGSEAAEDPFTTLSELFPPSSTLPLIESADAQTVDHLLSFLPTSLLFLAQTNVDEIPSNIEPGSEPAKAAMQALTLEQKRDILRRVLRSPQFMQSLGSLTVALRDGGLPSISDALNIKVENGGFMRRGGVPLGGGDAVRAFLEGVKRHAEANEQGGQDTMDTD</sequence>
<protein>
    <submittedName>
        <fullName evidence="1">Uncharacterized protein</fullName>
    </submittedName>
</protein>
<name>A0A1B7P687_9EURO</name>
<dbReference type="OrthoDB" id="340431at2759"/>
<organism evidence="1 2">
    <name type="scientific">Emergomyces africanus</name>
    <dbReference type="NCBI Taxonomy" id="1955775"/>
    <lineage>
        <taxon>Eukaryota</taxon>
        <taxon>Fungi</taxon>
        <taxon>Dikarya</taxon>
        <taxon>Ascomycota</taxon>
        <taxon>Pezizomycotina</taxon>
        <taxon>Eurotiomycetes</taxon>
        <taxon>Eurotiomycetidae</taxon>
        <taxon>Onygenales</taxon>
        <taxon>Ajellomycetaceae</taxon>
        <taxon>Emergomyces</taxon>
    </lineage>
</organism>
<dbReference type="InterPro" id="IPR038108">
    <property type="entry name" value="RPN13_DEUBAD_sf"/>
</dbReference>
<dbReference type="AlphaFoldDB" id="A0A1B7P687"/>
<keyword evidence="2" id="KW-1185">Reference proteome</keyword>
<dbReference type="Proteomes" id="UP000091918">
    <property type="component" value="Unassembled WGS sequence"/>
</dbReference>
<dbReference type="STRING" id="1658172.A0A1B7P687"/>
<dbReference type="PANTHER" id="PTHR12225">
    <property type="entry name" value="ADHESION REGULATING MOLECULE 1 110 KDA CELL MEMBRANE GLYCOPROTEIN"/>
    <property type="match status" value="1"/>
</dbReference>
<accession>A0A1B7P687</accession>
<gene>
    <name evidence="1" type="ORF">ACJ72_01124</name>
</gene>
<dbReference type="GO" id="GO:0008541">
    <property type="term" value="C:proteasome regulatory particle, lid subcomplex"/>
    <property type="evidence" value="ECO:0007669"/>
    <property type="project" value="TreeGrafter"/>
</dbReference>
<dbReference type="Gene3D" id="1.10.2020.20">
    <property type="match status" value="1"/>
</dbReference>
<dbReference type="GO" id="GO:0005737">
    <property type="term" value="C:cytoplasm"/>
    <property type="evidence" value="ECO:0007669"/>
    <property type="project" value="InterPro"/>
</dbReference>
<dbReference type="FunFam" id="1.10.2020.20:FF:000004">
    <property type="entry name" value="WGS project CABT00000000 data, contig 2.6"/>
    <property type="match status" value="1"/>
</dbReference>
<reference evidence="1 2" key="1">
    <citation type="submission" date="2015-07" db="EMBL/GenBank/DDBJ databases">
        <title>Emmonsia species relationships and genome sequence.</title>
        <authorList>
            <person name="Cuomo C.A."/>
            <person name="Schwartz I.S."/>
            <person name="Kenyon C."/>
            <person name="de Hoog G.S."/>
            <person name="Govender N.P."/>
            <person name="Botha A."/>
            <person name="Moreno L."/>
            <person name="de Vries M."/>
            <person name="Munoz J.F."/>
            <person name="Stielow J.B."/>
        </authorList>
    </citation>
    <scope>NUCLEOTIDE SEQUENCE [LARGE SCALE GENOMIC DNA]</scope>
    <source>
        <strain evidence="1 2">CBS 136260</strain>
    </source>
</reference>
<dbReference type="PANTHER" id="PTHR12225:SF0">
    <property type="entry name" value="PROTEASOMAL UBIQUITIN RECEPTOR ADRM1"/>
    <property type="match status" value="1"/>
</dbReference>
<dbReference type="GO" id="GO:0070628">
    <property type="term" value="F:proteasome binding"/>
    <property type="evidence" value="ECO:0007669"/>
    <property type="project" value="TreeGrafter"/>
</dbReference>
<dbReference type="InterPro" id="IPR006773">
    <property type="entry name" value="Rpn13/ADRM1"/>
</dbReference>
<evidence type="ECO:0000313" key="2">
    <source>
        <dbReference type="Proteomes" id="UP000091918"/>
    </source>
</evidence>
<evidence type="ECO:0000313" key="1">
    <source>
        <dbReference type="EMBL" id="OAX84508.1"/>
    </source>
</evidence>